<dbReference type="AlphaFoldDB" id="A0A5A7R0C2"/>
<reference evidence="3" key="1">
    <citation type="journal article" date="2019" name="Curr. Biol.">
        <title>Genome Sequence of Striga asiatica Provides Insight into the Evolution of Plant Parasitism.</title>
        <authorList>
            <person name="Yoshida S."/>
            <person name="Kim S."/>
            <person name="Wafula E.K."/>
            <person name="Tanskanen J."/>
            <person name="Kim Y.M."/>
            <person name="Honaas L."/>
            <person name="Yang Z."/>
            <person name="Spallek T."/>
            <person name="Conn C.E."/>
            <person name="Ichihashi Y."/>
            <person name="Cheong K."/>
            <person name="Cui S."/>
            <person name="Der J.P."/>
            <person name="Gundlach H."/>
            <person name="Jiao Y."/>
            <person name="Hori C."/>
            <person name="Ishida J.K."/>
            <person name="Kasahara H."/>
            <person name="Kiba T."/>
            <person name="Kim M.S."/>
            <person name="Koo N."/>
            <person name="Laohavisit A."/>
            <person name="Lee Y.H."/>
            <person name="Lumba S."/>
            <person name="McCourt P."/>
            <person name="Mortimer J.C."/>
            <person name="Mutuku J.M."/>
            <person name="Nomura T."/>
            <person name="Sasaki-Sekimoto Y."/>
            <person name="Seto Y."/>
            <person name="Wang Y."/>
            <person name="Wakatake T."/>
            <person name="Sakakibara H."/>
            <person name="Demura T."/>
            <person name="Yamaguchi S."/>
            <person name="Yoneyama K."/>
            <person name="Manabe R.I."/>
            <person name="Nelson D.C."/>
            <person name="Schulman A.H."/>
            <person name="Timko M.P."/>
            <person name="dePamphilis C.W."/>
            <person name="Choi D."/>
            <person name="Shirasu K."/>
        </authorList>
    </citation>
    <scope>NUCLEOTIDE SEQUENCE [LARGE SCALE GENOMIC DNA]</scope>
    <source>
        <strain evidence="3">cv. UVA1</strain>
    </source>
</reference>
<sequence>MSLSPSLYLNLPSANNDHRREATSESPNDCPSAAEPPLAADHLVRPIGCPQIPNTHTNRPPCLPPPRSSPTFPPALRPEPPSITHNHRPHPELTEDASAQVCHRASRSTLEFNQSPPPRPDGQILWGLRQRR</sequence>
<dbReference type="Proteomes" id="UP000325081">
    <property type="component" value="Unassembled WGS sequence"/>
</dbReference>
<feature type="region of interest" description="Disordered" evidence="1">
    <location>
        <begin position="1"/>
        <end position="132"/>
    </location>
</feature>
<evidence type="ECO:0000313" key="2">
    <source>
        <dbReference type="EMBL" id="GER51115.1"/>
    </source>
</evidence>
<protein>
    <submittedName>
        <fullName evidence="2">Uncharacterized protein</fullName>
    </submittedName>
</protein>
<comment type="caution">
    <text evidence="2">The sequence shown here is derived from an EMBL/GenBank/DDBJ whole genome shotgun (WGS) entry which is preliminary data.</text>
</comment>
<evidence type="ECO:0000256" key="1">
    <source>
        <dbReference type="SAM" id="MobiDB-lite"/>
    </source>
</evidence>
<accession>A0A5A7R0C2</accession>
<evidence type="ECO:0000313" key="3">
    <source>
        <dbReference type="Proteomes" id="UP000325081"/>
    </source>
</evidence>
<dbReference type="EMBL" id="BKCP01009515">
    <property type="protein sequence ID" value="GER51115.1"/>
    <property type="molecule type" value="Genomic_DNA"/>
</dbReference>
<organism evidence="2 3">
    <name type="scientific">Striga asiatica</name>
    <name type="common">Asiatic witchweed</name>
    <name type="synonym">Buchnera asiatica</name>
    <dbReference type="NCBI Taxonomy" id="4170"/>
    <lineage>
        <taxon>Eukaryota</taxon>
        <taxon>Viridiplantae</taxon>
        <taxon>Streptophyta</taxon>
        <taxon>Embryophyta</taxon>
        <taxon>Tracheophyta</taxon>
        <taxon>Spermatophyta</taxon>
        <taxon>Magnoliopsida</taxon>
        <taxon>eudicotyledons</taxon>
        <taxon>Gunneridae</taxon>
        <taxon>Pentapetalae</taxon>
        <taxon>asterids</taxon>
        <taxon>lamiids</taxon>
        <taxon>Lamiales</taxon>
        <taxon>Orobanchaceae</taxon>
        <taxon>Buchnereae</taxon>
        <taxon>Striga</taxon>
    </lineage>
</organism>
<feature type="compositionally biased region" description="Pro residues" evidence="1">
    <location>
        <begin position="61"/>
        <end position="81"/>
    </location>
</feature>
<feature type="compositionally biased region" description="Low complexity" evidence="1">
    <location>
        <begin position="1"/>
        <end position="15"/>
    </location>
</feature>
<name>A0A5A7R0C2_STRAF</name>
<gene>
    <name evidence="2" type="ORF">STAS_28475</name>
</gene>
<keyword evidence="3" id="KW-1185">Reference proteome</keyword>
<proteinExistence type="predicted"/>